<feature type="transmembrane region" description="Helical" evidence="9">
    <location>
        <begin position="553"/>
        <end position="571"/>
    </location>
</feature>
<feature type="region of interest" description="Disordered" evidence="8">
    <location>
        <begin position="244"/>
        <end position="311"/>
    </location>
</feature>
<dbReference type="GO" id="GO:0005886">
    <property type="term" value="C:plasma membrane"/>
    <property type="evidence" value="ECO:0007669"/>
    <property type="project" value="UniProtKB-SubCell"/>
</dbReference>
<dbReference type="Gene3D" id="1.20.58.340">
    <property type="entry name" value="Magnesium transport protein CorA, transmembrane region"/>
    <property type="match status" value="2"/>
</dbReference>
<feature type="compositionally biased region" description="Low complexity" evidence="8">
    <location>
        <begin position="29"/>
        <end position="45"/>
    </location>
</feature>
<evidence type="ECO:0000256" key="4">
    <source>
        <dbReference type="ARBA" id="ARBA00022475"/>
    </source>
</evidence>
<comment type="similarity">
    <text evidence="2">Belongs to the CorA metal ion transporter (MIT) (TC 1.A.35) family.</text>
</comment>
<evidence type="ECO:0000256" key="8">
    <source>
        <dbReference type="SAM" id="MobiDB-lite"/>
    </source>
</evidence>
<comment type="caution">
    <text evidence="10">The sequence shown here is derived from an EMBL/GenBank/DDBJ whole genome shotgun (WGS) entry which is preliminary data.</text>
</comment>
<feature type="region of interest" description="Disordered" evidence="8">
    <location>
        <begin position="1"/>
        <end position="49"/>
    </location>
</feature>
<sequence length="635" mass="71032">MSQPEHDPSTTSRDFAVPLAPITTSVSDTPAVAASASPGTPATPVRPVHHVHYDPELNTGIGLTPGGLVSSPHAVTKSDTELPRNRAMPNTGSPVRRRSTRANTFKSIEDFSEFEHREGWHPGAEPGVDPYKSDGGRASLPKLSAACDITVVDFSQDDLHVSALGNEDLGPFLKEPQPKWAKCRWINVNGLSWDVIATLGQYKRLHKLSIEDIMNTRNRTKTDWYANHAFIVFTMLKLSRVSEQESDSDTSGSDSDVRSHRSGRSRRSRRSSQSSKPLSKKLRSMIGRTRSRRRRPVSTEKVLETGNGGNHYHLKTFDTDLSMASGEALERTVQRYNAGPNEARVEFMEKNAALAGLDLAVIAEQVSIFITNDNCIISFFELSADMVEKPILTRLYTQDTVLRQSCDASMVGQAIIDAVIDMAMPVATIYGDVIGDLELDILTRPDLTHTKKLYIIITELNKILSFINPILNLINALRDHKTEMSQESATVHLQDASKGVIISPMTYTYLGDVLDHCVLIQESLNAVKSQADGLISLIFNTIAAYQNESMKQLTLATIFFLPLTFLTGYFGQNFEPFNDTKRGINYFWMIAAPMSFVTILVLMRDVIKEYVKAFFVRRSILRHRKNRRERSKKRR</sequence>
<dbReference type="SUPFAM" id="SSF144083">
    <property type="entry name" value="Magnesium transport protein CorA, transmembrane region"/>
    <property type="match status" value="1"/>
</dbReference>
<protein>
    <submittedName>
        <fullName evidence="10">Uncharacterized protein</fullName>
    </submittedName>
</protein>
<dbReference type="STRING" id="356882.A0A423X8Z0"/>
<dbReference type="AlphaFoldDB" id="A0A423X8Z0"/>
<name>A0A423X8Z0_9PEZI</name>
<evidence type="ECO:0000256" key="2">
    <source>
        <dbReference type="ARBA" id="ARBA00009765"/>
    </source>
</evidence>
<dbReference type="GO" id="GO:0015087">
    <property type="term" value="F:cobalt ion transmembrane transporter activity"/>
    <property type="evidence" value="ECO:0007669"/>
    <property type="project" value="TreeGrafter"/>
</dbReference>
<feature type="compositionally biased region" description="Basic residues" evidence="8">
    <location>
        <begin position="278"/>
        <end position="296"/>
    </location>
</feature>
<evidence type="ECO:0000313" key="11">
    <source>
        <dbReference type="Proteomes" id="UP000283895"/>
    </source>
</evidence>
<evidence type="ECO:0000256" key="7">
    <source>
        <dbReference type="ARBA" id="ARBA00023136"/>
    </source>
</evidence>
<dbReference type="Gene3D" id="3.30.460.20">
    <property type="entry name" value="CorA soluble domain-like"/>
    <property type="match status" value="1"/>
</dbReference>
<feature type="region of interest" description="Disordered" evidence="8">
    <location>
        <begin position="66"/>
        <end position="98"/>
    </location>
</feature>
<feature type="compositionally biased region" description="Basic residues" evidence="8">
    <location>
        <begin position="260"/>
        <end position="270"/>
    </location>
</feature>
<keyword evidence="5 9" id="KW-0812">Transmembrane</keyword>
<keyword evidence="11" id="KW-1185">Reference proteome</keyword>
<evidence type="ECO:0000256" key="6">
    <source>
        <dbReference type="ARBA" id="ARBA00022989"/>
    </source>
</evidence>
<dbReference type="GO" id="GO:0050897">
    <property type="term" value="F:cobalt ion binding"/>
    <property type="evidence" value="ECO:0007669"/>
    <property type="project" value="TreeGrafter"/>
</dbReference>
<feature type="transmembrane region" description="Helical" evidence="9">
    <location>
        <begin position="583"/>
        <end position="603"/>
    </location>
</feature>
<gene>
    <name evidence="10" type="ORF">VMCG_00162</name>
</gene>
<keyword evidence="3" id="KW-0813">Transport</keyword>
<dbReference type="Proteomes" id="UP000283895">
    <property type="component" value="Unassembled WGS sequence"/>
</dbReference>
<dbReference type="EMBL" id="LKEA01000001">
    <property type="protein sequence ID" value="ROW12256.1"/>
    <property type="molecule type" value="Genomic_DNA"/>
</dbReference>
<evidence type="ECO:0000256" key="3">
    <source>
        <dbReference type="ARBA" id="ARBA00022448"/>
    </source>
</evidence>
<evidence type="ECO:0000256" key="5">
    <source>
        <dbReference type="ARBA" id="ARBA00022692"/>
    </source>
</evidence>
<evidence type="ECO:0000256" key="9">
    <source>
        <dbReference type="SAM" id="Phobius"/>
    </source>
</evidence>
<proteinExistence type="inferred from homology"/>
<organism evidence="10 11">
    <name type="scientific">Cytospora schulzeri</name>
    <dbReference type="NCBI Taxonomy" id="448051"/>
    <lineage>
        <taxon>Eukaryota</taxon>
        <taxon>Fungi</taxon>
        <taxon>Dikarya</taxon>
        <taxon>Ascomycota</taxon>
        <taxon>Pezizomycotina</taxon>
        <taxon>Sordariomycetes</taxon>
        <taxon>Sordariomycetidae</taxon>
        <taxon>Diaporthales</taxon>
        <taxon>Cytosporaceae</taxon>
        <taxon>Cytospora</taxon>
    </lineage>
</organism>
<dbReference type="GO" id="GO:0000287">
    <property type="term" value="F:magnesium ion binding"/>
    <property type="evidence" value="ECO:0007669"/>
    <property type="project" value="TreeGrafter"/>
</dbReference>
<reference evidence="10 11" key="1">
    <citation type="submission" date="2015-09" db="EMBL/GenBank/DDBJ databases">
        <title>Host preference determinants of Valsa canker pathogens revealed by comparative genomics.</title>
        <authorList>
            <person name="Yin Z."/>
            <person name="Huang L."/>
        </authorList>
    </citation>
    <scope>NUCLEOTIDE SEQUENCE [LARGE SCALE GENOMIC DNA]</scope>
    <source>
        <strain evidence="10 11">03-1</strain>
    </source>
</reference>
<keyword evidence="7 9" id="KW-0472">Membrane</keyword>
<keyword evidence="6 9" id="KW-1133">Transmembrane helix</keyword>
<dbReference type="InterPro" id="IPR002523">
    <property type="entry name" value="MgTranspt_CorA/ZnTranspt_ZntB"/>
</dbReference>
<dbReference type="SUPFAM" id="SSF143865">
    <property type="entry name" value="CorA soluble domain-like"/>
    <property type="match status" value="1"/>
</dbReference>
<dbReference type="PANTHER" id="PTHR46494:SF1">
    <property type="entry name" value="CORA FAMILY METAL ION TRANSPORTER (EUROFUNG)"/>
    <property type="match status" value="1"/>
</dbReference>
<dbReference type="Pfam" id="PF01544">
    <property type="entry name" value="CorA"/>
    <property type="match status" value="1"/>
</dbReference>
<keyword evidence="4" id="KW-1003">Cell membrane</keyword>
<dbReference type="OrthoDB" id="165352at2759"/>
<dbReference type="PANTHER" id="PTHR46494">
    <property type="entry name" value="CORA FAMILY METAL ION TRANSPORTER (EUROFUNG)"/>
    <property type="match status" value="1"/>
</dbReference>
<accession>A0A423X8Z0</accession>
<dbReference type="GO" id="GO:0015095">
    <property type="term" value="F:magnesium ion transmembrane transporter activity"/>
    <property type="evidence" value="ECO:0007669"/>
    <property type="project" value="TreeGrafter"/>
</dbReference>
<comment type="subcellular location">
    <subcellularLocation>
        <location evidence="1">Cell membrane</location>
        <topology evidence="1">Multi-pass membrane protein</topology>
    </subcellularLocation>
</comment>
<evidence type="ECO:0000256" key="1">
    <source>
        <dbReference type="ARBA" id="ARBA00004651"/>
    </source>
</evidence>
<dbReference type="InterPro" id="IPR045861">
    <property type="entry name" value="CorA_cytoplasmic_dom"/>
</dbReference>
<dbReference type="InterPro" id="IPR045863">
    <property type="entry name" value="CorA_TM1_TM2"/>
</dbReference>
<evidence type="ECO:0000313" key="10">
    <source>
        <dbReference type="EMBL" id="ROW12256.1"/>
    </source>
</evidence>